<protein>
    <submittedName>
        <fullName evidence="2">Uncharacterized protein</fullName>
    </submittedName>
</protein>
<sequence length="523" mass="60427">MFCISTPPKYCHQISSNSSTNLTLCIPTDFCYYFTQTQNNRIVEEFGCDTQLKSLDFLSTMKFSLIEMDAGMLHSQNLSEEERNYCLKGSEYQQCGCLANFDAESPCNDRWIKKWKILEFSNEDWFWFGSGGILTIAFLCFLIIFACHGKKGPRNPKVIKSSDHVYLPKPVTLKWALMALFIVFLQILQFISAIIVGILLWLPFFLDCPTWINQNGTTQRYVPEYAFIIQLINSTTFSSNLLKVCSSGIFLFAQFSFLRIIIFRRSILRFRGRHCFTAFIGFQCVLIILTGIVGFGDLSELENLNYGKCSLNLSRILWIRISAIVFFSTGFIEFIVLLILRWNFRRVFHKKSLLEDSTQHSITEYTYSSCQTGLSNHSDIDYDLLVSPVPFILNSDTGSTLELFNGCDDEWLAVRILTRTPNTYNIYPQKHLIPPRRRLSSRITLHGSISFKKSAKTLDNAILIEYYQIGEDTPFFSSNRPWMKPYLCVRNKWKYKIVLGNICAINYNKITSNLNCAIYNKKI</sequence>
<accession>A0AC34FP95</accession>
<evidence type="ECO:0000313" key="1">
    <source>
        <dbReference type="Proteomes" id="UP000887579"/>
    </source>
</evidence>
<proteinExistence type="predicted"/>
<name>A0AC34FP95_9BILA</name>
<evidence type="ECO:0000313" key="2">
    <source>
        <dbReference type="WBParaSite" id="ES5_v2.g19013.t1"/>
    </source>
</evidence>
<dbReference type="Proteomes" id="UP000887579">
    <property type="component" value="Unplaced"/>
</dbReference>
<dbReference type="WBParaSite" id="ES5_v2.g19013.t1">
    <property type="protein sequence ID" value="ES5_v2.g19013.t1"/>
    <property type="gene ID" value="ES5_v2.g19013"/>
</dbReference>
<reference evidence="2" key="1">
    <citation type="submission" date="2022-11" db="UniProtKB">
        <authorList>
            <consortium name="WormBaseParasite"/>
        </authorList>
    </citation>
    <scope>IDENTIFICATION</scope>
</reference>
<organism evidence="1 2">
    <name type="scientific">Panagrolaimus sp. ES5</name>
    <dbReference type="NCBI Taxonomy" id="591445"/>
    <lineage>
        <taxon>Eukaryota</taxon>
        <taxon>Metazoa</taxon>
        <taxon>Ecdysozoa</taxon>
        <taxon>Nematoda</taxon>
        <taxon>Chromadorea</taxon>
        <taxon>Rhabditida</taxon>
        <taxon>Tylenchina</taxon>
        <taxon>Panagrolaimomorpha</taxon>
        <taxon>Panagrolaimoidea</taxon>
        <taxon>Panagrolaimidae</taxon>
        <taxon>Panagrolaimus</taxon>
    </lineage>
</organism>